<proteinExistence type="predicted"/>
<sequence length="94" mass="9607">MPQRDTRVLLAAGAVAAVCVVPTTAGIQLVSGDACARDSTCTGWIWNNYNDGTCWLKIGAQFAEPAKWATNGGYAVSGNVKVQAPAGVQVPAGA</sequence>
<accession>A0AAV0UC96</accession>
<name>A0AAV0UC96_9STRA</name>
<keyword evidence="1" id="KW-0732">Signal</keyword>
<evidence type="ECO:0000256" key="1">
    <source>
        <dbReference type="SAM" id="SignalP"/>
    </source>
</evidence>
<reference evidence="2" key="1">
    <citation type="submission" date="2022-12" db="EMBL/GenBank/DDBJ databases">
        <authorList>
            <person name="Webb A."/>
        </authorList>
    </citation>
    <scope>NUCLEOTIDE SEQUENCE</scope>
    <source>
        <strain evidence="2">Pd1</strain>
    </source>
</reference>
<evidence type="ECO:0000313" key="3">
    <source>
        <dbReference type="Proteomes" id="UP001162029"/>
    </source>
</evidence>
<dbReference type="EMBL" id="CANTFM010001058">
    <property type="protein sequence ID" value="CAI5734396.1"/>
    <property type="molecule type" value="Genomic_DNA"/>
</dbReference>
<gene>
    <name evidence="2" type="ORF">PDE001_LOCUS5698</name>
</gene>
<dbReference type="AlphaFoldDB" id="A0AAV0UC96"/>
<protein>
    <recommendedName>
        <fullName evidence="4">Apple domain-containing protein</fullName>
    </recommendedName>
</protein>
<organism evidence="2 3">
    <name type="scientific">Peronospora destructor</name>
    <dbReference type="NCBI Taxonomy" id="86335"/>
    <lineage>
        <taxon>Eukaryota</taxon>
        <taxon>Sar</taxon>
        <taxon>Stramenopiles</taxon>
        <taxon>Oomycota</taxon>
        <taxon>Peronosporomycetes</taxon>
        <taxon>Peronosporales</taxon>
        <taxon>Peronosporaceae</taxon>
        <taxon>Peronospora</taxon>
    </lineage>
</organism>
<keyword evidence="3" id="KW-1185">Reference proteome</keyword>
<dbReference type="Proteomes" id="UP001162029">
    <property type="component" value="Unassembled WGS sequence"/>
</dbReference>
<evidence type="ECO:0000313" key="2">
    <source>
        <dbReference type="EMBL" id="CAI5734396.1"/>
    </source>
</evidence>
<comment type="caution">
    <text evidence="2">The sequence shown here is derived from an EMBL/GenBank/DDBJ whole genome shotgun (WGS) entry which is preliminary data.</text>
</comment>
<evidence type="ECO:0008006" key="4">
    <source>
        <dbReference type="Google" id="ProtNLM"/>
    </source>
</evidence>
<feature type="signal peptide" evidence="1">
    <location>
        <begin position="1"/>
        <end position="26"/>
    </location>
</feature>
<feature type="chain" id="PRO_5043964972" description="Apple domain-containing protein" evidence="1">
    <location>
        <begin position="27"/>
        <end position="94"/>
    </location>
</feature>